<dbReference type="InterPro" id="IPR002156">
    <property type="entry name" value="RNaseH_domain"/>
</dbReference>
<dbReference type="STRING" id="57577.A0A2K3PR30"/>
<gene>
    <name evidence="2" type="ORF">L195_g014493</name>
</gene>
<sequence length="1529" mass="172366">MMDRSFGHYVRVLVDLNLFEELRNRVLVERVGYAFFVDIEYENLPDVCTNCKVIGHHVGNCKRLKDTNKQRSEVANKDNIEPNKVYVPVIDKLKETQVVDLDGSPSKSYVHVDHAQRCSEEDKELEDELNKDLDSNLELRDLNVDSPNQVDTQTSEDSEFVGATQSLEVAVIVQDQHTPLVVQKDIEFLKESWDNLAELEDNGDMVPDPGITSVANKNSVSAKPDASVGNKNLFVTDVIQGDVNQQADKVITDADDSQEFQVVVSKYAKKTHKGKLTSYTTRSKAVPPKPSHKDNQQVSFTVDVGGVIFGITAVYASTCYLSRRNLWSKITNIQSQYPLPWCCIGDFNTIIGSHEHRGSSTPARTPMLDFQHWSDSNNLLHLPTQGAFYTWTNGRRGRHTTHKRLDRAICNMDWVTACSSVNVSTLTKIRSDHFPILLEFKNQDTHVHSKFKFLKMWIAHPDCINVIKQSWNTNIPGCPMFVLTQKLKSLKENLKVWNKNVFGNIHFNVKTASAKVDSLQRDIDTFGPTDELINQERNARINLENVLNMEEIFWQEKAKVQWHCNGDRNTAYFHRLAKIRNTTNLITSLSHGEIILTDPTEISAHVVNHFSNLFNQSSNVTDNGIVEEVIPNLITDRINNMLCMLPSHEEIYNAVFSLNKDSAPGPDGFGAIFFQTYWETIKHDVFKAVLQFFTSGWLLPNFNANTLVLIPKTNNADSVNHFRPIAIANFKFKIISKILADRLASIMPAITSVQQRGFIKGRSIKDCICVTSEAINVLHKKSFGGNLAIKVDIAKAFDTLDWSFLLKVLKTFGFSQTFCKWIHAILLSAKISISFNGRNHGFFSCSRGVRQGDPLSPLLFCLAEEVISRSITNLVREGKLSLISGSRNFNVPSHVLYADDIMLFCKGSASNIQALASLFIRYGQASGQFVNPQKSSIYAGSISQSRLAIIANSLGFQIGSLPFTYLGVPIFKGKPKKCHLQPLADRVKIKLAAWKASLLSIAGRVQLVNSVIHSMLLHSITIYAWPVSLIKDMEKWLRNFIWSGNVDQRKLVTVAWHKVCLPFKEGGLGLRSLSKINEAGNLKLCWELMHSNLQWAQLLKNRVFKKSRPVSYHVSSSIWSGIKHKFPDISLNCSWQIGNGELVNFWTDTWCGEPLVDSLSIPQNLHHRLQATVSCFINNASWNIPISITTAYPSLQHFIEQVTLPMLPKEDNYRWIHSHDGNLSFKDAYNYHCQPGQQVDWAKVIWNSAIPPSKSLLFWRTLHGKLPTDENLLLRGCQLPSRCSLCGISAETTHHLFIDCAFANHLWNWIGTILNKQRIFSTLVDPLKLCSSQYSPLCNLVILSAVVNIFNVIWFCRNQCRFNDKSMNIRSAINLIITGVSLSGNSSKLNAKSSIEEFLILKAFSVQFNNTPPPLIKEVLWQPPIFNWVKCNSDGASLGNPGPSSCGGLFRNSSAEFLGAFAYNLGISNSLSAELNGAMYAVELAHHFGWKNLWLETDSMLVVNAFKSSKTIPWHLKNRWTIVFCLYLP</sequence>
<accession>A0A2K3PR30</accession>
<organism evidence="2 3">
    <name type="scientific">Trifolium pratense</name>
    <name type="common">Red clover</name>
    <dbReference type="NCBI Taxonomy" id="57577"/>
    <lineage>
        <taxon>Eukaryota</taxon>
        <taxon>Viridiplantae</taxon>
        <taxon>Streptophyta</taxon>
        <taxon>Embryophyta</taxon>
        <taxon>Tracheophyta</taxon>
        <taxon>Spermatophyta</taxon>
        <taxon>Magnoliopsida</taxon>
        <taxon>eudicotyledons</taxon>
        <taxon>Gunneridae</taxon>
        <taxon>Pentapetalae</taxon>
        <taxon>rosids</taxon>
        <taxon>fabids</taxon>
        <taxon>Fabales</taxon>
        <taxon>Fabaceae</taxon>
        <taxon>Papilionoideae</taxon>
        <taxon>50 kb inversion clade</taxon>
        <taxon>NPAAA clade</taxon>
        <taxon>Hologalegina</taxon>
        <taxon>IRL clade</taxon>
        <taxon>Trifolieae</taxon>
        <taxon>Trifolium</taxon>
    </lineage>
</organism>
<evidence type="ECO:0000313" key="2">
    <source>
        <dbReference type="EMBL" id="PNY17742.1"/>
    </source>
</evidence>
<dbReference type="GO" id="GO:0003676">
    <property type="term" value="F:nucleic acid binding"/>
    <property type="evidence" value="ECO:0007669"/>
    <property type="project" value="InterPro"/>
</dbReference>
<dbReference type="InterPro" id="IPR043502">
    <property type="entry name" value="DNA/RNA_pol_sf"/>
</dbReference>
<comment type="caution">
    <text evidence="2">The sequence shown here is derived from an EMBL/GenBank/DDBJ whole genome shotgun (WGS) entry which is preliminary data.</text>
</comment>
<dbReference type="PROSITE" id="PS50878">
    <property type="entry name" value="RT_POL"/>
    <property type="match status" value="1"/>
</dbReference>
<dbReference type="InterPro" id="IPR026960">
    <property type="entry name" value="RVT-Znf"/>
</dbReference>
<dbReference type="EMBL" id="ASHM01009635">
    <property type="protein sequence ID" value="PNY17742.1"/>
    <property type="molecule type" value="Genomic_DNA"/>
</dbReference>
<proteinExistence type="predicted"/>
<dbReference type="Gene3D" id="3.30.420.10">
    <property type="entry name" value="Ribonuclease H-like superfamily/Ribonuclease H"/>
    <property type="match status" value="1"/>
</dbReference>
<dbReference type="Pfam" id="PF13456">
    <property type="entry name" value="RVT_3"/>
    <property type="match status" value="1"/>
</dbReference>
<dbReference type="InterPro" id="IPR044730">
    <property type="entry name" value="RNase_H-like_dom_plant"/>
</dbReference>
<dbReference type="InterPro" id="IPR036691">
    <property type="entry name" value="Endo/exonu/phosph_ase_sf"/>
</dbReference>
<dbReference type="Proteomes" id="UP000236291">
    <property type="component" value="Unassembled WGS sequence"/>
</dbReference>
<dbReference type="Pfam" id="PF00078">
    <property type="entry name" value="RVT_1"/>
    <property type="match status" value="1"/>
</dbReference>
<reference evidence="2 3" key="1">
    <citation type="journal article" date="2014" name="Am. J. Bot.">
        <title>Genome assembly and annotation for red clover (Trifolium pratense; Fabaceae).</title>
        <authorList>
            <person name="Istvanek J."/>
            <person name="Jaros M."/>
            <person name="Krenek A."/>
            <person name="Repkova J."/>
        </authorList>
    </citation>
    <scope>NUCLEOTIDE SEQUENCE [LARGE SCALE GENOMIC DNA]</scope>
    <source>
        <strain evidence="3">cv. Tatra</strain>
        <tissue evidence="2">Young leaves</tissue>
    </source>
</reference>
<dbReference type="Pfam" id="PF13966">
    <property type="entry name" value="zf-RVT"/>
    <property type="match status" value="1"/>
</dbReference>
<feature type="domain" description="Reverse transcriptase" evidence="1">
    <location>
        <begin position="691"/>
        <end position="970"/>
    </location>
</feature>
<reference evidence="2 3" key="2">
    <citation type="journal article" date="2017" name="Front. Plant Sci.">
        <title>Gene Classification and Mining of Molecular Markers Useful in Red Clover (Trifolium pratense) Breeding.</title>
        <authorList>
            <person name="Istvanek J."/>
            <person name="Dluhosova J."/>
            <person name="Dluhos P."/>
            <person name="Patkova L."/>
            <person name="Nedelnik J."/>
            <person name="Repkova J."/>
        </authorList>
    </citation>
    <scope>NUCLEOTIDE SEQUENCE [LARGE SCALE GENOMIC DNA]</scope>
    <source>
        <strain evidence="3">cv. Tatra</strain>
        <tissue evidence="2">Young leaves</tissue>
    </source>
</reference>
<dbReference type="SUPFAM" id="SSF56219">
    <property type="entry name" value="DNase I-like"/>
    <property type="match status" value="1"/>
</dbReference>
<protein>
    <submittedName>
        <fullName evidence="2">Ribonuclease H</fullName>
    </submittedName>
</protein>
<evidence type="ECO:0000259" key="1">
    <source>
        <dbReference type="PROSITE" id="PS50878"/>
    </source>
</evidence>
<dbReference type="InterPro" id="IPR036397">
    <property type="entry name" value="RNaseH_sf"/>
</dbReference>
<evidence type="ECO:0000313" key="3">
    <source>
        <dbReference type="Proteomes" id="UP000236291"/>
    </source>
</evidence>
<dbReference type="InterPro" id="IPR012337">
    <property type="entry name" value="RNaseH-like_sf"/>
</dbReference>
<dbReference type="SUPFAM" id="SSF53098">
    <property type="entry name" value="Ribonuclease H-like"/>
    <property type="match status" value="1"/>
</dbReference>
<name>A0A2K3PR30_TRIPR</name>
<dbReference type="GO" id="GO:0004523">
    <property type="term" value="F:RNA-DNA hybrid ribonuclease activity"/>
    <property type="evidence" value="ECO:0007669"/>
    <property type="project" value="InterPro"/>
</dbReference>
<dbReference type="CDD" id="cd06222">
    <property type="entry name" value="RNase_H_like"/>
    <property type="match status" value="1"/>
</dbReference>
<dbReference type="ExpressionAtlas" id="A0A2K3PR30">
    <property type="expression patterns" value="baseline"/>
</dbReference>
<dbReference type="SUPFAM" id="SSF56672">
    <property type="entry name" value="DNA/RNA polymerases"/>
    <property type="match status" value="1"/>
</dbReference>
<dbReference type="PANTHER" id="PTHR33116:SF80">
    <property type="entry name" value="REVERSE TRANSCRIPTASE ZINC-BINDING DOMAIN-CONTAINING PROTEIN"/>
    <property type="match status" value="1"/>
</dbReference>
<dbReference type="Gene3D" id="3.60.10.10">
    <property type="entry name" value="Endonuclease/exonuclease/phosphatase"/>
    <property type="match status" value="1"/>
</dbReference>
<dbReference type="PANTHER" id="PTHR33116">
    <property type="entry name" value="REVERSE TRANSCRIPTASE ZINC-BINDING DOMAIN-CONTAINING PROTEIN-RELATED-RELATED"/>
    <property type="match status" value="1"/>
</dbReference>
<dbReference type="InterPro" id="IPR000477">
    <property type="entry name" value="RT_dom"/>
</dbReference>
<dbReference type="CDD" id="cd01650">
    <property type="entry name" value="RT_nLTR_like"/>
    <property type="match status" value="1"/>
</dbReference>